<accession>A0A450SEJ5</accession>
<organism evidence="2">
    <name type="scientific">Candidatus Kentrum sp. FW</name>
    <dbReference type="NCBI Taxonomy" id="2126338"/>
    <lineage>
        <taxon>Bacteria</taxon>
        <taxon>Pseudomonadati</taxon>
        <taxon>Pseudomonadota</taxon>
        <taxon>Gammaproteobacteria</taxon>
        <taxon>Candidatus Kentrum</taxon>
    </lineage>
</organism>
<proteinExistence type="predicted"/>
<sequence length="71" mass="8145">MNDSFIDTNIVIYSLVSLFRSHALRTGTRKRRACAAYLRRKVHSFPRTARGQKNKNDRYSASQIKTLGTLS</sequence>
<gene>
    <name evidence="2" type="ORF">BECKFW1821A_GA0114235_103012</name>
    <name evidence="3" type="ORF">BECKFW1821B_GA0114236_112312</name>
</gene>
<name>A0A450SEJ5_9GAMM</name>
<feature type="region of interest" description="Disordered" evidence="1">
    <location>
        <begin position="45"/>
        <end position="71"/>
    </location>
</feature>
<reference evidence="2" key="1">
    <citation type="submission" date="2019-02" db="EMBL/GenBank/DDBJ databases">
        <authorList>
            <person name="Gruber-Vodicka R. H."/>
            <person name="Seah K. B. B."/>
        </authorList>
    </citation>
    <scope>NUCLEOTIDE SEQUENCE</scope>
    <source>
        <strain evidence="3">BECK_BZ106</strain>
        <strain evidence="2">BECK_BZ15</strain>
    </source>
</reference>
<dbReference type="EMBL" id="CAADEW010000030">
    <property type="protein sequence ID" value="VFJ51084.1"/>
    <property type="molecule type" value="Genomic_DNA"/>
</dbReference>
<evidence type="ECO:0000256" key="1">
    <source>
        <dbReference type="SAM" id="MobiDB-lite"/>
    </source>
</evidence>
<evidence type="ECO:0000313" key="3">
    <source>
        <dbReference type="EMBL" id="VFJ66942.1"/>
    </source>
</evidence>
<feature type="compositionally biased region" description="Polar residues" evidence="1">
    <location>
        <begin position="59"/>
        <end position="71"/>
    </location>
</feature>
<protein>
    <submittedName>
        <fullName evidence="2">Uncharacterized protein</fullName>
    </submittedName>
</protein>
<dbReference type="AlphaFoldDB" id="A0A450SEJ5"/>
<evidence type="ECO:0000313" key="2">
    <source>
        <dbReference type="EMBL" id="VFJ51084.1"/>
    </source>
</evidence>
<dbReference type="EMBL" id="CAADFD010000123">
    <property type="protein sequence ID" value="VFJ66942.1"/>
    <property type="molecule type" value="Genomic_DNA"/>
</dbReference>